<dbReference type="InterPro" id="IPR052165">
    <property type="entry name" value="Membrane_assoc_protease"/>
</dbReference>
<proteinExistence type="predicted"/>
<organism evidence="7">
    <name type="scientific">Candidatus Thiocaldithrix dubininis</name>
    <dbReference type="NCBI Taxonomy" id="3080823"/>
    <lineage>
        <taxon>Bacteria</taxon>
        <taxon>Pseudomonadati</taxon>
        <taxon>Pseudomonadota</taxon>
        <taxon>Gammaproteobacteria</taxon>
        <taxon>Thiotrichales</taxon>
        <taxon>Thiotrichaceae</taxon>
        <taxon>Candidatus Thiocaldithrix</taxon>
    </lineage>
</organism>
<reference evidence="7" key="2">
    <citation type="submission" date="2023-04" db="EMBL/GenBank/DDBJ databases">
        <authorList>
            <person name="Beletskiy A.V."/>
            <person name="Mardanov A.V."/>
            <person name="Ravin N.V."/>
        </authorList>
    </citation>
    <scope>NUCLEOTIDE SEQUENCE</scope>
    <source>
        <strain evidence="7">GKL-01</strain>
    </source>
</reference>
<evidence type="ECO:0000256" key="1">
    <source>
        <dbReference type="ARBA" id="ARBA00004141"/>
    </source>
</evidence>
<evidence type="ECO:0000256" key="4">
    <source>
        <dbReference type="ARBA" id="ARBA00023136"/>
    </source>
</evidence>
<dbReference type="AlphaFoldDB" id="A0AA95H896"/>
<dbReference type="GO" id="GO:0005886">
    <property type="term" value="C:plasma membrane"/>
    <property type="evidence" value="ECO:0007669"/>
    <property type="project" value="TreeGrafter"/>
</dbReference>
<protein>
    <submittedName>
        <fullName evidence="7">NfeD family protein</fullName>
    </submittedName>
</protein>
<evidence type="ECO:0000256" key="5">
    <source>
        <dbReference type="SAM" id="Phobius"/>
    </source>
</evidence>
<dbReference type="PANTHER" id="PTHR33507:SF3">
    <property type="entry name" value="INNER MEMBRANE PROTEIN YBBJ"/>
    <property type="match status" value="1"/>
</dbReference>
<sequence length="148" mass="16396">MQTTFEPTLWFWLILGLALLGLEVVVPGMILMWFGIGALITGALLAFFPDMSLATQLISFAVLSVASLIAWRKSKWREEQIQSDKPELNQRLQNLLGKEFVLTDAIQNGRGTIRVGDTPWIVEGDDLPAGTKVRVSQLDGMILKVEAV</sequence>
<dbReference type="KEGG" id="tdu:QJT80_14730"/>
<evidence type="ECO:0000313" key="7">
    <source>
        <dbReference type="EMBL" id="WGZ90729.1"/>
    </source>
</evidence>
<evidence type="ECO:0000259" key="6">
    <source>
        <dbReference type="Pfam" id="PF01957"/>
    </source>
</evidence>
<dbReference type="PANTHER" id="PTHR33507">
    <property type="entry name" value="INNER MEMBRANE PROTEIN YBBJ"/>
    <property type="match status" value="1"/>
</dbReference>
<keyword evidence="2 5" id="KW-0812">Transmembrane</keyword>
<dbReference type="Gene3D" id="2.40.50.140">
    <property type="entry name" value="Nucleic acid-binding proteins"/>
    <property type="match status" value="1"/>
</dbReference>
<keyword evidence="3 5" id="KW-1133">Transmembrane helix</keyword>
<dbReference type="Proteomes" id="UP001300672">
    <property type="component" value="Chromosome"/>
</dbReference>
<keyword evidence="4 5" id="KW-0472">Membrane</keyword>
<dbReference type="EMBL" id="CP124755">
    <property type="protein sequence ID" value="WGZ90729.1"/>
    <property type="molecule type" value="Genomic_DNA"/>
</dbReference>
<accession>A0AA95H896</accession>
<gene>
    <name evidence="7" type="ORF">QJT80_14730</name>
</gene>
<reference evidence="7" key="1">
    <citation type="journal article" date="2023" name="Int. J. Mol. Sci.">
        <title>Metagenomics Revealed a New Genus 'Candidatus Thiocaldithrix dubininis' gen. nov., sp. nov. and a New Species 'Candidatus Thiothrix putei' sp. nov. in the Family Thiotrichaceae, Some Members of Which Have Traits of Both Na+- and H+-Motive Energetics.</title>
        <authorList>
            <person name="Ravin N.V."/>
            <person name="Muntyan M.S."/>
            <person name="Smolyakov D.D."/>
            <person name="Rudenko T.S."/>
            <person name="Beletsky A.V."/>
            <person name="Mardanov A.V."/>
            <person name="Grabovich M.Y."/>
        </authorList>
    </citation>
    <scope>NUCLEOTIDE SEQUENCE</scope>
    <source>
        <strain evidence="7">GKL-01</strain>
    </source>
</reference>
<feature type="transmembrane region" description="Helical" evidence="5">
    <location>
        <begin position="51"/>
        <end position="71"/>
    </location>
</feature>
<dbReference type="InterPro" id="IPR012340">
    <property type="entry name" value="NA-bd_OB-fold"/>
</dbReference>
<feature type="transmembrane region" description="Helical" evidence="5">
    <location>
        <begin position="12"/>
        <end position="45"/>
    </location>
</feature>
<comment type="subcellular location">
    <subcellularLocation>
        <location evidence="1">Membrane</location>
        <topology evidence="1">Multi-pass membrane protein</topology>
    </subcellularLocation>
</comment>
<evidence type="ECO:0000256" key="3">
    <source>
        <dbReference type="ARBA" id="ARBA00022989"/>
    </source>
</evidence>
<feature type="domain" description="NfeD-like C-terminal" evidence="6">
    <location>
        <begin position="94"/>
        <end position="146"/>
    </location>
</feature>
<evidence type="ECO:0000256" key="2">
    <source>
        <dbReference type="ARBA" id="ARBA00022692"/>
    </source>
</evidence>
<name>A0AA95H896_9GAMM</name>
<dbReference type="InterPro" id="IPR002810">
    <property type="entry name" value="NfeD-like_C"/>
</dbReference>
<dbReference type="Pfam" id="PF01957">
    <property type="entry name" value="NfeD"/>
    <property type="match status" value="1"/>
</dbReference>